<protein>
    <submittedName>
        <fullName evidence="1">Uncharacterized protein</fullName>
    </submittedName>
</protein>
<proteinExistence type="predicted"/>
<dbReference type="HOGENOM" id="CLU_080214_0_0_1"/>
<reference evidence="1" key="1">
    <citation type="submission" date="2011-03" db="EMBL/GenBank/DDBJ databases">
        <title>The Genome Sequence of Nematocida sp1 strain ERTm2.</title>
        <authorList>
            <consortium name="The Broad Institute Genome Sequencing Platform"/>
            <consortium name="The Broad Institute Genome Sequencing Center for Infectious Disease"/>
            <person name="Cuomo C."/>
            <person name="Troemel E."/>
            <person name="Young S.K."/>
            <person name="Zeng Q."/>
            <person name="Gargeya S."/>
            <person name="Fitzgerald M."/>
            <person name="Haas B."/>
            <person name="Abouelleil A."/>
            <person name="Alvarado L."/>
            <person name="Arachchi H.M."/>
            <person name="Berlin A."/>
            <person name="Brown A."/>
            <person name="Chapman S.B."/>
            <person name="Chen Z."/>
            <person name="Dunbar C."/>
            <person name="Freedman E."/>
            <person name="Gearin G."/>
            <person name="Gellesch M."/>
            <person name="Goldberg J."/>
            <person name="Griggs A."/>
            <person name="Gujja S."/>
            <person name="Heilman E.R."/>
            <person name="Heiman D."/>
            <person name="Howarth C."/>
            <person name="Larson L."/>
            <person name="Lui A."/>
            <person name="MacDonald P.J.P."/>
            <person name="Mehta T."/>
            <person name="Montmayeur A."/>
            <person name="Murphy C."/>
            <person name="Neiman D."/>
            <person name="Pearson M."/>
            <person name="Priest M."/>
            <person name="Roberts A."/>
            <person name="Saif S."/>
            <person name="Shea T."/>
            <person name="Shenoy N."/>
            <person name="Sisk P."/>
            <person name="Stolte C."/>
            <person name="Sykes S."/>
            <person name="White J."/>
            <person name="Yandava C."/>
            <person name="Wortman J."/>
            <person name="Nusbaum C."/>
            <person name="Birren B."/>
        </authorList>
    </citation>
    <scope>NUCLEOTIDE SEQUENCE</scope>
    <source>
        <strain evidence="1">ERTm2</strain>
    </source>
</reference>
<sequence>MHTVYDILLLRAGQNERETREINSTIYTDFNTPCTPYNKWSQDILKFTTLDLKSAQKISALLKRKYADLKPYDITELLRKLEYMCTGTSFSPQEKSLSLALLNIAVKVGSLPPAEILNICGIMKCMQYESAESTLLEYFERTDLVINEDAVSRFVQMKKVQSHWMVRVLLQVHPDRVMNIFYKIEESLHHFIKEKDIERVVAHLTPLYMHSQTEEIEESIFSRFKERDMLKSMCNEHIWS</sequence>
<accession>H8ZEI1</accession>
<dbReference type="Proteomes" id="UP000005622">
    <property type="component" value="Unassembled WGS sequence"/>
</dbReference>
<name>H8ZEI1_NEMA1</name>
<dbReference type="EMBL" id="JH604637">
    <property type="protein sequence ID" value="EHY64946.1"/>
    <property type="molecule type" value="Genomic_DNA"/>
</dbReference>
<gene>
    <name evidence="1" type="ORF">NERG_02002</name>
</gene>
<dbReference type="AlphaFoldDB" id="H8ZEI1"/>
<evidence type="ECO:0000313" key="1">
    <source>
        <dbReference type="EMBL" id="EHY64946.1"/>
    </source>
</evidence>
<organism evidence="1">
    <name type="scientific">Nematocida ausubeli (strain ATCC PRA-371 / ERTm2)</name>
    <name type="common">Nematode killer fungus</name>
    <dbReference type="NCBI Taxonomy" id="1913371"/>
    <lineage>
        <taxon>Eukaryota</taxon>
        <taxon>Fungi</taxon>
        <taxon>Fungi incertae sedis</taxon>
        <taxon>Microsporidia</taxon>
        <taxon>Nematocida</taxon>
    </lineage>
</organism>